<dbReference type="GO" id="GO:0005886">
    <property type="term" value="C:plasma membrane"/>
    <property type="evidence" value="ECO:0000318"/>
    <property type="project" value="GO_Central"/>
</dbReference>
<reference evidence="2 3" key="1">
    <citation type="journal article" date="1998" name="Science">
        <title>Genome sequence of the nematode C. elegans: a platform for investigating biology.</title>
        <authorList>
            <consortium name="The C. elegans sequencing consortium"/>
            <person name="Sulson J.E."/>
            <person name="Waterston R."/>
        </authorList>
    </citation>
    <scope>NUCLEOTIDE SEQUENCE [LARGE SCALE GENOMIC DNA]</scope>
    <source>
        <strain evidence="2 3">Bristol N2</strain>
    </source>
</reference>
<sequence>MKFAGHFIGFLSIAATIISSAHSEDKNYDLSNKNQFTFYFKENWETIFNTPQPVANPAKERIGQLLASDMYFQPCFTVERLSGNRYFRVRFWGMSHALINCHVDSSVVLPRDPEDNSIHSNMEMEFIQNTTCKSYTNSLHKIAMDIKARKTDANDPYRIYKIVEHCARD</sequence>
<feature type="signal peptide" evidence="1">
    <location>
        <begin position="1"/>
        <end position="23"/>
    </location>
</feature>
<feature type="chain" id="PRO_5002830299" evidence="1">
    <location>
        <begin position="24"/>
        <end position="169"/>
    </location>
</feature>
<dbReference type="eggNOG" id="KOG0395">
    <property type="taxonomic scope" value="Eukaryota"/>
</dbReference>
<keyword evidence="1" id="KW-0732">Signal</keyword>
<accession>B5BM29</accession>
<dbReference type="CTD" id="7040133"/>
<name>B5BM29_CAEEL</name>
<dbReference type="GO" id="GO:0032486">
    <property type="term" value="P:Rap protein signal transduction"/>
    <property type="evidence" value="ECO:0000318"/>
    <property type="project" value="GO_Central"/>
</dbReference>
<dbReference type="GO" id="GO:0030336">
    <property type="term" value="P:negative regulation of cell migration"/>
    <property type="evidence" value="ECO:0000318"/>
    <property type="project" value="GO_Central"/>
</dbReference>
<dbReference type="OrthoDB" id="5835410at2759"/>
<dbReference type="AGR" id="WB:WBGene00086554"/>
<protein>
    <submittedName>
        <fullName evidence="2">Exported protein</fullName>
    </submittedName>
</protein>
<evidence type="ECO:0000313" key="2">
    <source>
        <dbReference type="EMBL" id="CAR31482.1"/>
    </source>
</evidence>
<dbReference type="GO" id="GO:0019003">
    <property type="term" value="F:GDP binding"/>
    <property type="evidence" value="ECO:0000318"/>
    <property type="project" value="GO_Central"/>
</dbReference>
<dbReference type="PaxDb" id="6239-D1081.12"/>
<dbReference type="Proteomes" id="UP000001940">
    <property type="component" value="Chromosome I"/>
</dbReference>
<dbReference type="Bgee" id="WBGene00086554">
    <property type="expression patterns" value="Expressed in material anatomical entity and 2 other cell types or tissues"/>
</dbReference>
<dbReference type="STRING" id="6239.D1081.12.1"/>
<proteinExistence type="predicted"/>
<dbReference type="InParanoid" id="B5BM29"/>
<dbReference type="GO" id="GO:0003924">
    <property type="term" value="F:GTPase activity"/>
    <property type="evidence" value="ECO:0000318"/>
    <property type="project" value="GO_Central"/>
</dbReference>
<dbReference type="HOGENOM" id="CLU_1579904_0_0_1"/>
<dbReference type="FunCoup" id="B5BM29">
    <property type="interactions" value="261"/>
</dbReference>
<evidence type="ECO:0000313" key="3">
    <source>
        <dbReference type="Proteomes" id="UP000001940"/>
    </source>
</evidence>
<organism evidence="2 3">
    <name type="scientific">Caenorhabditis elegans</name>
    <dbReference type="NCBI Taxonomy" id="6239"/>
    <lineage>
        <taxon>Eukaryota</taxon>
        <taxon>Metazoa</taxon>
        <taxon>Ecdysozoa</taxon>
        <taxon>Nematoda</taxon>
        <taxon>Chromadorea</taxon>
        <taxon>Rhabditida</taxon>
        <taxon>Rhabditina</taxon>
        <taxon>Rhabditomorpha</taxon>
        <taxon>Rhabditoidea</taxon>
        <taxon>Rhabditidae</taxon>
        <taxon>Peloderinae</taxon>
        <taxon>Caenorhabditis</taxon>
    </lineage>
</organism>
<dbReference type="GO" id="GO:0005525">
    <property type="term" value="F:GTP binding"/>
    <property type="evidence" value="ECO:0000318"/>
    <property type="project" value="GO_Central"/>
</dbReference>
<keyword evidence="3" id="KW-1185">Reference proteome</keyword>
<dbReference type="RefSeq" id="NP_001129760.1">
    <property type="nucleotide sequence ID" value="NM_001136288.1"/>
</dbReference>
<evidence type="ECO:0000313" key="4">
    <source>
        <dbReference type="WormBase" id="D1081.12"/>
    </source>
</evidence>
<gene>
    <name evidence="2" type="ORF">CELE_D1081.12</name>
    <name evidence="2 4" type="ORF">D1081.12</name>
</gene>
<dbReference type="AlphaFoldDB" id="B5BM29"/>
<dbReference type="WormBase" id="D1081.12">
    <property type="protein sequence ID" value="CE42938"/>
    <property type="gene ID" value="WBGene00086554"/>
</dbReference>
<evidence type="ECO:0000256" key="1">
    <source>
        <dbReference type="SAM" id="SignalP"/>
    </source>
</evidence>
<dbReference type="GeneID" id="7040133"/>
<dbReference type="KEGG" id="cel:CELE_D1081.12"/>
<dbReference type="EMBL" id="BX284601">
    <property type="protein sequence ID" value="CAR31482.1"/>
    <property type="molecule type" value="Genomic_DNA"/>
</dbReference>